<protein>
    <submittedName>
        <fullName evidence="1">Portal</fullName>
    </submittedName>
</protein>
<organism evidence="1">
    <name type="scientific">Siphoviridae sp. ct9iM43</name>
    <dbReference type="NCBI Taxonomy" id="2826177"/>
    <lineage>
        <taxon>Viruses</taxon>
        <taxon>Duplodnaviria</taxon>
        <taxon>Heunggongvirae</taxon>
        <taxon>Uroviricota</taxon>
        <taxon>Caudoviricetes</taxon>
    </lineage>
</organism>
<dbReference type="EMBL" id="BK014812">
    <property type="protein sequence ID" value="DAD76880.1"/>
    <property type="molecule type" value="Genomic_DNA"/>
</dbReference>
<proteinExistence type="predicted"/>
<sequence length="408" mass="47830">MDEKQRKRIKNYYNRTQYDDANFNDNTPNMFNETIEIFNPVKDITKALVSAAIKDLQTKNEELQKVWDYNKMQAFSKKICKEMYLQEVVFVETIKNKTNDIIYILHEIDNIEHIEQFGELIQFKITGEYSYFNEKWEQQSVSFSREYKKLENGKVKKVEIIDNQVFEAPFMLDKIPVVKFRTDSNIIEALNIIDKINVIEAYIHNVFDMHGDPVVHAGNVVNFADINGNEKQKKNAEALEAFRFKKKRFIYTKPGEQEAFFKYIELSKPLISEMQANIERLEKRLSNLFPEFLLVDTKTQNVSQETYSMKNNGLRTKILSFRTDFLKGLVDLDNSALELMGRVSNVTEDDYTYLDPFEEAERLSRLTTIEKMADVISKLKNIDEEMALSDKINALTAEVTEELEGMYE</sequence>
<accession>A0A8S5M414</accession>
<reference evidence="1" key="1">
    <citation type="journal article" date="2021" name="Proc. Natl. Acad. Sci. U.S.A.">
        <title>A Catalog of Tens of Thousands of Viruses from Human Metagenomes Reveals Hidden Associations with Chronic Diseases.</title>
        <authorList>
            <person name="Tisza M.J."/>
            <person name="Buck C.B."/>
        </authorList>
    </citation>
    <scope>NUCLEOTIDE SEQUENCE</scope>
    <source>
        <strain evidence="1">Ct9iM43</strain>
    </source>
</reference>
<evidence type="ECO:0000313" key="1">
    <source>
        <dbReference type="EMBL" id="DAD76880.1"/>
    </source>
</evidence>
<name>A0A8S5M414_9CAUD</name>